<evidence type="ECO:0000313" key="1">
    <source>
        <dbReference type="EMBL" id="CAK7324854.1"/>
    </source>
</evidence>
<name>A0AAV1QW38_9ROSI</name>
<protein>
    <submittedName>
        <fullName evidence="1">Uncharacterized protein</fullName>
    </submittedName>
</protein>
<organism evidence="1 2">
    <name type="scientific">Dovyalis caffra</name>
    <dbReference type="NCBI Taxonomy" id="77055"/>
    <lineage>
        <taxon>Eukaryota</taxon>
        <taxon>Viridiplantae</taxon>
        <taxon>Streptophyta</taxon>
        <taxon>Embryophyta</taxon>
        <taxon>Tracheophyta</taxon>
        <taxon>Spermatophyta</taxon>
        <taxon>Magnoliopsida</taxon>
        <taxon>eudicotyledons</taxon>
        <taxon>Gunneridae</taxon>
        <taxon>Pentapetalae</taxon>
        <taxon>rosids</taxon>
        <taxon>fabids</taxon>
        <taxon>Malpighiales</taxon>
        <taxon>Salicaceae</taxon>
        <taxon>Flacourtieae</taxon>
        <taxon>Dovyalis</taxon>
    </lineage>
</organism>
<sequence length="120" mass="13489">MDARENDVVDERDQPQGEVGYSLALRVVGSSNMKVEVYQHNQKVPLRDHIDSMPWQLAVELGWDFGGIVKAGVQKGLEYKGASTSLDPESNGKVKWLTRHKSGMHFHKFGADALAVPWWK</sequence>
<reference evidence="1 2" key="1">
    <citation type="submission" date="2024-01" db="EMBL/GenBank/DDBJ databases">
        <authorList>
            <person name="Waweru B."/>
        </authorList>
    </citation>
    <scope>NUCLEOTIDE SEQUENCE [LARGE SCALE GENOMIC DNA]</scope>
</reference>
<evidence type="ECO:0000313" key="2">
    <source>
        <dbReference type="Proteomes" id="UP001314170"/>
    </source>
</evidence>
<dbReference type="AlphaFoldDB" id="A0AAV1QW38"/>
<accession>A0AAV1QW38</accession>
<keyword evidence="2" id="KW-1185">Reference proteome</keyword>
<gene>
    <name evidence="1" type="ORF">DCAF_LOCUS2520</name>
</gene>
<dbReference type="EMBL" id="CAWUPB010000793">
    <property type="protein sequence ID" value="CAK7324854.1"/>
    <property type="molecule type" value="Genomic_DNA"/>
</dbReference>
<dbReference type="Proteomes" id="UP001314170">
    <property type="component" value="Unassembled WGS sequence"/>
</dbReference>
<proteinExistence type="predicted"/>
<comment type="caution">
    <text evidence="1">The sequence shown here is derived from an EMBL/GenBank/DDBJ whole genome shotgun (WGS) entry which is preliminary data.</text>
</comment>